<dbReference type="FunFam" id="3.40.50.620:FF:000037">
    <property type="entry name" value="Glutamine--tRNA ligase cytoplasmic"/>
    <property type="match status" value="1"/>
</dbReference>
<evidence type="ECO:0000256" key="11">
    <source>
        <dbReference type="SAM" id="MobiDB-lite"/>
    </source>
</evidence>
<organism evidence="17 18">
    <name type="scientific">Cryptococcus amylolentus CBS 6039</name>
    <dbReference type="NCBI Taxonomy" id="1295533"/>
    <lineage>
        <taxon>Eukaryota</taxon>
        <taxon>Fungi</taxon>
        <taxon>Dikarya</taxon>
        <taxon>Basidiomycota</taxon>
        <taxon>Agaricomycotina</taxon>
        <taxon>Tremellomycetes</taxon>
        <taxon>Tremellales</taxon>
        <taxon>Cryptococcaceae</taxon>
        <taxon>Cryptococcus</taxon>
    </lineage>
</organism>
<dbReference type="Gene3D" id="1.10.8.1290">
    <property type="entry name" value="Glutaminyl-tRNA synthetase, non-specific RNA binding region part 1, domain 1"/>
    <property type="match status" value="1"/>
</dbReference>
<dbReference type="Pfam" id="PF00749">
    <property type="entry name" value="tRNA-synt_1c"/>
    <property type="match status" value="1"/>
</dbReference>
<dbReference type="GO" id="GO:0004819">
    <property type="term" value="F:glutamine-tRNA ligase activity"/>
    <property type="evidence" value="ECO:0007669"/>
    <property type="project" value="UniProtKB-EC"/>
</dbReference>
<proteinExistence type="inferred from homology"/>
<feature type="region of interest" description="Disordered" evidence="11">
    <location>
        <begin position="198"/>
        <end position="227"/>
    </location>
</feature>
<dbReference type="Pfam" id="PF04558">
    <property type="entry name" value="tRNA_synt_1c_R1"/>
    <property type="match status" value="1"/>
</dbReference>
<dbReference type="NCBIfam" id="TIGR00440">
    <property type="entry name" value="glnS"/>
    <property type="match status" value="1"/>
</dbReference>
<dbReference type="Gene3D" id="2.40.240.10">
    <property type="entry name" value="Ribosomal Protein L25, Chain P"/>
    <property type="match status" value="2"/>
</dbReference>
<dbReference type="GeneID" id="30155139"/>
<evidence type="ECO:0000259" key="12">
    <source>
        <dbReference type="Pfam" id="PF00749"/>
    </source>
</evidence>
<dbReference type="Proteomes" id="UP000094065">
    <property type="component" value="Unassembled WGS sequence"/>
</dbReference>
<dbReference type="STRING" id="1295533.A0A1E3HW26"/>
<dbReference type="Pfam" id="PF20974">
    <property type="entry name" value="tRNA-synt_1c_C2"/>
    <property type="match status" value="1"/>
</dbReference>
<dbReference type="Pfam" id="PF04557">
    <property type="entry name" value="tRNA_synt_1c_R2"/>
    <property type="match status" value="1"/>
</dbReference>
<evidence type="ECO:0000256" key="1">
    <source>
        <dbReference type="ARBA" id="ARBA00005594"/>
    </source>
</evidence>
<evidence type="ECO:0000256" key="9">
    <source>
        <dbReference type="ARBA" id="ARBA00048270"/>
    </source>
</evidence>
<sequence length="865" mass="95666">MPPKFDPSAPENAELISLFQNLGLANKSATELVRQPKSGKAFKSLIDQYSLGNERFDEKQAGALVKLSSVGDKLSEEQKGWLVQKIVKGDVKSPDQVTAALKFAEKNPDLAANEAAFDKECGVGINITAADLPELLKSYLASLPTPAESWSALGPVLGGIKSGSSDLRWANAAEVKTSLEEIFTSLFGTKEAAAAANAAKPKAKPAKPAPAPKAAASAAATPTDPSEPVIPTNIFSDGFLSEFHKVGENPQIDPKLKEKHLEWTQGKVHTRFPPEPNGFLHIGHVKAIMIDFGYAKYHGGRTYLRFDDTNPEAEEGRYFQSILESVRWLGFEPWKITYSSDNFDKLYELALELIRRGKAYVCTCDAEKIKEDRGMGKGNPVPCIHRERPSEGSLHEFLRMKNGEYEEKTACLRMKMDLSSGNPYMWDTVAYRVKKAPHHRTGDKWKIYPTYDFTHCLCDSFENITHSLCTIEFIPARESYEWLCDALSVYKPRQYEFARLNLQGTFLSKRKIAKLVLNKHVLSWDDPRLYTIIALRRKGIPPGALLSFVSELGVTNIPSTTELKKFESVVRKHLEDSAPRLMMILNPIKVILDNVPDDYRHPVEVPVHPKIPAMGTFMTNFTKEVYIDADDFRTVDSPDYFRLAPGKSVGLFKAPFPVRATSFTTDPSTGKVTEIHCHLENDSDFKKPQAYIQWVNVPDAVRIDQVRYFGPLFKSDPPPADFESDISPDSLQIYEGAVVEPAFFEVAKKQMADAREASVLRTKKALAQAAPTSSATTGSLETSASAPVAGSAAAAHAEDEPVATADQLIGPENVRFQGMRLAYFALDKESSVACLEDENVKGAKAGDKIVLNRIVSLKEDVGKKA</sequence>
<comment type="caution">
    <text evidence="17">The sequence shown here is derived from an EMBL/GenBank/DDBJ whole genome shotgun (WGS) entry which is preliminary data.</text>
</comment>
<comment type="catalytic activity">
    <reaction evidence="9">
        <text>tRNA(Gln) + L-glutamine + ATP = L-glutaminyl-tRNA(Gln) + AMP + diphosphate</text>
        <dbReference type="Rhea" id="RHEA:20121"/>
        <dbReference type="Rhea" id="RHEA-COMP:9662"/>
        <dbReference type="Rhea" id="RHEA-COMP:9681"/>
        <dbReference type="ChEBI" id="CHEBI:30616"/>
        <dbReference type="ChEBI" id="CHEBI:33019"/>
        <dbReference type="ChEBI" id="CHEBI:58359"/>
        <dbReference type="ChEBI" id="CHEBI:78442"/>
        <dbReference type="ChEBI" id="CHEBI:78521"/>
        <dbReference type="ChEBI" id="CHEBI:456215"/>
        <dbReference type="EC" id="6.1.1.18"/>
    </reaction>
</comment>
<dbReference type="InterPro" id="IPR050132">
    <property type="entry name" value="Gln/Glu-tRNA_Ligase"/>
</dbReference>
<dbReference type="PANTHER" id="PTHR43097">
    <property type="entry name" value="GLUTAMINE-TRNA LIGASE"/>
    <property type="match status" value="1"/>
</dbReference>
<reference evidence="17 18" key="1">
    <citation type="submission" date="2016-06" db="EMBL/GenBank/DDBJ databases">
        <title>Evolution of pathogenesis and genome organization in the Tremellales.</title>
        <authorList>
            <person name="Cuomo C."/>
            <person name="Litvintseva A."/>
            <person name="Heitman J."/>
            <person name="Chen Y."/>
            <person name="Sun S."/>
            <person name="Springer D."/>
            <person name="Dromer F."/>
            <person name="Young S."/>
            <person name="Zeng Q."/>
            <person name="Chapman S."/>
            <person name="Gujja S."/>
            <person name="Saif S."/>
            <person name="Birren B."/>
        </authorList>
    </citation>
    <scope>NUCLEOTIDE SEQUENCE [LARGE SCALE GENOMIC DNA]</scope>
    <source>
        <strain evidence="17 18">CBS 6039</strain>
    </source>
</reference>
<dbReference type="AlphaFoldDB" id="A0A1E3HW26"/>
<evidence type="ECO:0000259" key="16">
    <source>
        <dbReference type="Pfam" id="PF20974"/>
    </source>
</evidence>
<dbReference type="InterPro" id="IPR000924">
    <property type="entry name" value="Glu/Gln-tRNA-synth"/>
</dbReference>
<dbReference type="CDD" id="cd00807">
    <property type="entry name" value="GlnRS_core"/>
    <property type="match status" value="1"/>
</dbReference>
<keyword evidence="3 10" id="KW-0436">Ligase</keyword>
<evidence type="ECO:0000256" key="2">
    <source>
        <dbReference type="ARBA" id="ARBA00012836"/>
    </source>
</evidence>
<dbReference type="Gene3D" id="3.40.50.620">
    <property type="entry name" value="HUPs"/>
    <property type="match status" value="1"/>
</dbReference>
<evidence type="ECO:0000256" key="7">
    <source>
        <dbReference type="ARBA" id="ARBA00023146"/>
    </source>
</evidence>
<dbReference type="InterPro" id="IPR042558">
    <property type="entry name" value="Gln-tRNA-synth_Ib_RNA-bd_N_1"/>
</dbReference>
<dbReference type="Pfam" id="PF03950">
    <property type="entry name" value="tRNA-synt_1c_C"/>
    <property type="match status" value="1"/>
</dbReference>
<evidence type="ECO:0000313" key="18">
    <source>
        <dbReference type="Proteomes" id="UP000094065"/>
    </source>
</evidence>
<dbReference type="FunFam" id="2.40.240.10:FF:000007">
    <property type="entry name" value="Glutamine--tRNA ligase"/>
    <property type="match status" value="1"/>
</dbReference>
<dbReference type="InterPro" id="IPR011035">
    <property type="entry name" value="Ribosomal_bL25/Gln-tRNA_synth"/>
</dbReference>
<feature type="domain" description="Glutamyl/glutaminyl-tRNA synthetase class Ib catalytic" evidence="12">
    <location>
        <begin position="267"/>
        <end position="575"/>
    </location>
</feature>
<evidence type="ECO:0000256" key="6">
    <source>
        <dbReference type="ARBA" id="ARBA00022917"/>
    </source>
</evidence>
<keyword evidence="7 10" id="KW-0030">Aminoacyl-tRNA synthetase</keyword>
<dbReference type="InterPro" id="IPR020056">
    <property type="entry name" value="Rbsml_bL25/Gln-tRNA_synth_N"/>
</dbReference>
<dbReference type="RefSeq" id="XP_018994803.1">
    <property type="nucleotide sequence ID" value="XM_019137777.1"/>
</dbReference>
<evidence type="ECO:0000256" key="10">
    <source>
        <dbReference type="RuleBase" id="RU363037"/>
    </source>
</evidence>
<name>A0A1E3HW26_9TREE</name>
<comment type="similarity">
    <text evidence="1 10">Belongs to the class-I aminoacyl-tRNA synthetase family.</text>
</comment>
<protein>
    <recommendedName>
        <fullName evidence="2">glutamine--tRNA ligase</fullName>
        <ecNumber evidence="2">6.1.1.18</ecNumber>
    </recommendedName>
    <alternativeName>
        <fullName evidence="8">Glutaminyl-tRNA synthetase</fullName>
    </alternativeName>
</protein>
<evidence type="ECO:0000259" key="14">
    <source>
        <dbReference type="Pfam" id="PF04557"/>
    </source>
</evidence>
<dbReference type="GO" id="GO:0006425">
    <property type="term" value="P:glutaminyl-tRNA aminoacylation"/>
    <property type="evidence" value="ECO:0007669"/>
    <property type="project" value="InterPro"/>
</dbReference>
<dbReference type="InterPro" id="IPR020058">
    <property type="entry name" value="Glu/Gln-tRNA-synth_Ib_cat-dom"/>
</dbReference>
<dbReference type="InterPro" id="IPR001412">
    <property type="entry name" value="aa-tRNA-synth_I_CS"/>
</dbReference>
<keyword evidence="5 10" id="KW-0067">ATP-binding</keyword>
<evidence type="ECO:0000256" key="4">
    <source>
        <dbReference type="ARBA" id="ARBA00022741"/>
    </source>
</evidence>
<dbReference type="InterPro" id="IPR049437">
    <property type="entry name" value="tRNA-synt_1c_C2"/>
</dbReference>
<dbReference type="PANTHER" id="PTHR43097:SF4">
    <property type="entry name" value="GLUTAMINE--TRNA LIGASE"/>
    <property type="match status" value="1"/>
</dbReference>
<dbReference type="InterPro" id="IPR007638">
    <property type="entry name" value="Gln-tRNA-synth_Ib_RNA-bd_2"/>
</dbReference>
<feature type="domain" description="Glutaminyl-tRNA synthetase class Ib non-specific RNA-binding" evidence="15">
    <location>
        <begin position="14"/>
        <end position="171"/>
    </location>
</feature>
<dbReference type="EMBL" id="AWGJ01000005">
    <property type="protein sequence ID" value="ODN79956.1"/>
    <property type="molecule type" value="Genomic_DNA"/>
</dbReference>
<dbReference type="InterPro" id="IPR004514">
    <property type="entry name" value="Gln-tRNA-synth"/>
</dbReference>
<dbReference type="InterPro" id="IPR020059">
    <property type="entry name" value="Glu/Gln-tRNA-synth_Ib_codon-bd"/>
</dbReference>
<evidence type="ECO:0000259" key="15">
    <source>
        <dbReference type="Pfam" id="PF04558"/>
    </source>
</evidence>
<feature type="domain" description="tRNA synthetases class I (E and Q) anti-codon binding" evidence="16">
    <location>
        <begin position="692"/>
        <end position="748"/>
    </location>
</feature>
<dbReference type="EC" id="6.1.1.18" evidence="2"/>
<evidence type="ECO:0000256" key="8">
    <source>
        <dbReference type="ARBA" id="ARBA00030466"/>
    </source>
</evidence>
<dbReference type="GO" id="GO:0005829">
    <property type="term" value="C:cytosol"/>
    <property type="evidence" value="ECO:0007669"/>
    <property type="project" value="TreeGrafter"/>
</dbReference>
<dbReference type="SUPFAM" id="SSF50715">
    <property type="entry name" value="Ribosomal protein L25-like"/>
    <property type="match status" value="1"/>
</dbReference>
<keyword evidence="4 10" id="KW-0547">Nucleotide-binding</keyword>
<accession>A0A1E3HW26</accession>
<feature type="domain" description="Glutaminyl-tRNA synthetase class Ib non-specific RNA-binding" evidence="14">
    <location>
        <begin position="175"/>
        <end position="260"/>
    </location>
</feature>
<evidence type="ECO:0000259" key="13">
    <source>
        <dbReference type="Pfam" id="PF03950"/>
    </source>
</evidence>
<dbReference type="InterPro" id="IPR014729">
    <property type="entry name" value="Rossmann-like_a/b/a_fold"/>
</dbReference>
<dbReference type="GO" id="GO:0005524">
    <property type="term" value="F:ATP binding"/>
    <property type="evidence" value="ECO:0007669"/>
    <property type="project" value="UniProtKB-KW"/>
</dbReference>
<evidence type="ECO:0000256" key="3">
    <source>
        <dbReference type="ARBA" id="ARBA00022598"/>
    </source>
</evidence>
<feature type="domain" description="Glutamyl/glutaminyl-tRNA synthetase class Ib anti-codon binding" evidence="13">
    <location>
        <begin position="578"/>
        <end position="679"/>
    </location>
</feature>
<dbReference type="OrthoDB" id="10250478at2759"/>
<dbReference type="InterPro" id="IPR007639">
    <property type="entry name" value="Gln-tRNA-synth_Ib_RNA-bd_N"/>
</dbReference>
<dbReference type="PRINTS" id="PR00987">
    <property type="entry name" value="TRNASYNTHGLU"/>
</dbReference>
<dbReference type="PROSITE" id="PS00178">
    <property type="entry name" value="AA_TRNA_LIGASE_I"/>
    <property type="match status" value="1"/>
</dbReference>
<keyword evidence="18" id="KW-1185">Reference proteome</keyword>
<evidence type="ECO:0000313" key="17">
    <source>
        <dbReference type="EMBL" id="ODN79956.1"/>
    </source>
</evidence>
<keyword evidence="6 10" id="KW-0648">Protein biosynthesis</keyword>
<gene>
    <name evidence="17" type="ORF">L202_03830</name>
</gene>
<dbReference type="SUPFAM" id="SSF52374">
    <property type="entry name" value="Nucleotidylyl transferase"/>
    <property type="match status" value="1"/>
</dbReference>
<evidence type="ECO:0000256" key="5">
    <source>
        <dbReference type="ARBA" id="ARBA00022840"/>
    </source>
</evidence>